<organism evidence="2">
    <name type="scientific">marine sediment metagenome</name>
    <dbReference type="NCBI Taxonomy" id="412755"/>
    <lineage>
        <taxon>unclassified sequences</taxon>
        <taxon>metagenomes</taxon>
        <taxon>ecological metagenomes</taxon>
    </lineage>
</organism>
<dbReference type="InterPro" id="IPR041633">
    <property type="entry name" value="Polbeta"/>
</dbReference>
<protein>
    <recommendedName>
        <fullName evidence="1">Polymerase beta nucleotidyltransferase domain-containing protein</fullName>
    </recommendedName>
</protein>
<dbReference type="PANTHER" id="PTHR43852">
    <property type="entry name" value="NUCLEOTIDYLTRANSFERASE"/>
    <property type="match status" value="1"/>
</dbReference>
<dbReference type="Pfam" id="PF18765">
    <property type="entry name" value="Polbeta"/>
    <property type="match status" value="1"/>
</dbReference>
<comment type="caution">
    <text evidence="2">The sequence shown here is derived from an EMBL/GenBank/DDBJ whole genome shotgun (WGS) entry which is preliminary data.</text>
</comment>
<accession>X1AZB2</accession>
<dbReference type="InterPro" id="IPR052930">
    <property type="entry name" value="TA_antitoxin_MntA"/>
</dbReference>
<dbReference type="SUPFAM" id="SSF81301">
    <property type="entry name" value="Nucleotidyltransferase"/>
    <property type="match status" value="1"/>
</dbReference>
<evidence type="ECO:0000259" key="1">
    <source>
        <dbReference type="Pfam" id="PF18765"/>
    </source>
</evidence>
<sequence>MKATAVYKKREEEILDKIVSLLKEDIKPNRILLFGSRAVGKYNPGSDFDIAVDGKRIDIRRMRELKEKLEEVSGLHKVDIIFLESVDKEFENIILRRGKILYERCT</sequence>
<feature type="domain" description="Polymerase beta nucleotidyltransferase" evidence="1">
    <location>
        <begin position="17"/>
        <end position="104"/>
    </location>
</feature>
<dbReference type="EMBL" id="BART01001238">
    <property type="protein sequence ID" value="GAG65101.1"/>
    <property type="molecule type" value="Genomic_DNA"/>
</dbReference>
<reference evidence="2" key="1">
    <citation type="journal article" date="2014" name="Front. Microbiol.">
        <title>High frequency of phylogenetically diverse reductive dehalogenase-homologous genes in deep subseafloor sedimentary metagenomes.</title>
        <authorList>
            <person name="Kawai M."/>
            <person name="Futagami T."/>
            <person name="Toyoda A."/>
            <person name="Takaki Y."/>
            <person name="Nishi S."/>
            <person name="Hori S."/>
            <person name="Arai W."/>
            <person name="Tsubouchi T."/>
            <person name="Morono Y."/>
            <person name="Uchiyama I."/>
            <person name="Ito T."/>
            <person name="Fujiyama A."/>
            <person name="Inagaki F."/>
            <person name="Takami H."/>
        </authorList>
    </citation>
    <scope>NUCLEOTIDE SEQUENCE</scope>
    <source>
        <strain evidence="2">Expedition CK06-06</strain>
    </source>
</reference>
<evidence type="ECO:0000313" key="2">
    <source>
        <dbReference type="EMBL" id="GAG65101.1"/>
    </source>
</evidence>
<dbReference type="CDD" id="cd05403">
    <property type="entry name" value="NT_KNTase_like"/>
    <property type="match status" value="1"/>
</dbReference>
<dbReference type="AlphaFoldDB" id="X1AZB2"/>
<proteinExistence type="predicted"/>
<dbReference type="InterPro" id="IPR043519">
    <property type="entry name" value="NT_sf"/>
</dbReference>
<dbReference type="Gene3D" id="3.30.460.10">
    <property type="entry name" value="Beta Polymerase, domain 2"/>
    <property type="match status" value="1"/>
</dbReference>
<name>X1AZB2_9ZZZZ</name>
<dbReference type="PANTHER" id="PTHR43852:SF2">
    <property type="entry name" value="PROTEIN ADENYLYLTRANSFERASE MNTA"/>
    <property type="match status" value="1"/>
</dbReference>
<gene>
    <name evidence="2" type="ORF">S01H4_04576</name>
</gene>